<sequence length="252" mass="30229">MSRMSDVMRQVRDFYRGREEVRLFPERWTVSYLNTLYFTKRSDELDWAWGDLEALMMYFERSGIENLDELPWWEYSLALEWIDDHIMDGDRFNLTLDNARRMMSRWSQFYAYLGDMDVDIDTAALEEAYRKICGGKQLKLVDRIPYTGDELWMELAPAGSTELTPFQISDYWLMIMYDRLGRSWDALQETLQSVPSVREKRRRLQDLRDKLRLAGCLDHPERLITGQFGDEDVEDAERWVYRMRVRGQAKHI</sequence>
<dbReference type="EMBL" id="FNOJ01000006">
    <property type="protein sequence ID" value="SDW47114.1"/>
    <property type="molecule type" value="Genomic_DNA"/>
</dbReference>
<name>A0A1H2TVC0_9BACL</name>
<reference evidence="2" key="1">
    <citation type="submission" date="2016-10" db="EMBL/GenBank/DDBJ databases">
        <authorList>
            <person name="de Groot N.N."/>
        </authorList>
    </citation>
    <scope>NUCLEOTIDE SEQUENCE [LARGE SCALE GENOMIC DNA]</scope>
    <source>
        <strain evidence="2">DSM 12489</strain>
    </source>
</reference>
<dbReference type="Proteomes" id="UP000182589">
    <property type="component" value="Unassembled WGS sequence"/>
</dbReference>
<keyword evidence="3" id="KW-1185">Reference proteome</keyword>
<reference evidence="1" key="3">
    <citation type="submission" date="2023-02" db="EMBL/GenBank/DDBJ databases">
        <title>Proposal of a novel subspecies: Alicyclobacillus hesperidum subspecies aegle.</title>
        <authorList>
            <person name="Goto K."/>
            <person name="Fujii T."/>
            <person name="Yasui K."/>
            <person name="Mochida K."/>
            <person name="Kato-Tanaka Y."/>
            <person name="Morohoshi S."/>
            <person name="An S.Y."/>
            <person name="Kasai H."/>
            <person name="Yokota A."/>
        </authorList>
    </citation>
    <scope>NUCLEOTIDE SEQUENCE</scope>
    <source>
        <strain evidence="1">DSM 12766</strain>
    </source>
</reference>
<dbReference type="EMBL" id="BSRA01000008">
    <property type="protein sequence ID" value="GLV13997.1"/>
    <property type="molecule type" value="Genomic_DNA"/>
</dbReference>
<evidence type="ECO:0000313" key="1">
    <source>
        <dbReference type="EMBL" id="GLV13997.1"/>
    </source>
</evidence>
<reference evidence="3" key="2">
    <citation type="submission" date="2016-10" db="EMBL/GenBank/DDBJ databases">
        <authorList>
            <person name="Varghese N."/>
        </authorList>
    </citation>
    <scope>NUCLEOTIDE SEQUENCE [LARGE SCALE GENOMIC DNA]</scope>
    <source>
        <strain evidence="3">DSM 12489</strain>
    </source>
</reference>
<accession>A0A1H2TVC0</accession>
<protein>
    <submittedName>
        <fullName evidence="2">Uncharacterized protein</fullName>
    </submittedName>
</protein>
<evidence type="ECO:0000313" key="2">
    <source>
        <dbReference type="EMBL" id="SDW47114.1"/>
    </source>
</evidence>
<organism evidence="2 3">
    <name type="scientific">Alicyclobacillus hesperidum</name>
    <dbReference type="NCBI Taxonomy" id="89784"/>
    <lineage>
        <taxon>Bacteria</taxon>
        <taxon>Bacillati</taxon>
        <taxon>Bacillota</taxon>
        <taxon>Bacilli</taxon>
        <taxon>Bacillales</taxon>
        <taxon>Alicyclobacillaceae</taxon>
        <taxon>Alicyclobacillus</taxon>
    </lineage>
</organism>
<evidence type="ECO:0000313" key="3">
    <source>
        <dbReference type="Proteomes" id="UP000182589"/>
    </source>
</evidence>
<dbReference type="AlphaFoldDB" id="A0A1H2TVC0"/>
<dbReference type="RefSeq" id="WP_244885131.1">
    <property type="nucleotide sequence ID" value="NZ_BSRA01000008.1"/>
</dbReference>
<gene>
    <name evidence="1" type="ORF">Heshes_16810</name>
    <name evidence="2" type="ORF">SAMN04489725_106123</name>
</gene>
<proteinExistence type="predicted"/>
<dbReference type="Proteomes" id="UP001157137">
    <property type="component" value="Unassembled WGS sequence"/>
</dbReference>